<comment type="caution">
    <text evidence="2">The sequence shown here is derived from an EMBL/GenBank/DDBJ whole genome shotgun (WGS) entry which is preliminary data.</text>
</comment>
<protein>
    <submittedName>
        <fullName evidence="2">Uncharacterized protein</fullName>
    </submittedName>
</protein>
<feature type="region of interest" description="Disordered" evidence="1">
    <location>
        <begin position="202"/>
        <end position="225"/>
    </location>
</feature>
<evidence type="ECO:0000256" key="1">
    <source>
        <dbReference type="SAM" id="MobiDB-lite"/>
    </source>
</evidence>
<dbReference type="AlphaFoldDB" id="A0A1U7N1H5"/>
<sequence>MNTMDLISTPDIDLISTPEIEIVSLNQVILPMSEEAAYESGTIQNGYGRASGVFVTVQRGTTANIDIDIELTTVSEESLNQWQEKASSYFSAQEWESITQGSRTKGRKAGLLSAIFGAKFGGRTDYYRNSSKGYQTQSQSDREGLARSLYNLETSKFNLKGKLTAVGTSFIPVTVSAYIQATQFTFSDNSRLTVVNTENPIAADQNGSTNGANSQPTDLNLIPLG</sequence>
<keyword evidence="3" id="KW-1185">Reference proteome</keyword>
<evidence type="ECO:0000313" key="2">
    <source>
        <dbReference type="EMBL" id="OLT59782.1"/>
    </source>
</evidence>
<dbReference type="Proteomes" id="UP000186657">
    <property type="component" value="Unassembled WGS sequence"/>
</dbReference>
<evidence type="ECO:0000313" key="3">
    <source>
        <dbReference type="Proteomes" id="UP000186657"/>
    </source>
</evidence>
<feature type="compositionally biased region" description="Polar residues" evidence="1">
    <location>
        <begin position="202"/>
        <end position="218"/>
    </location>
</feature>
<organism evidence="2 3">
    <name type="scientific">Moorena bouillonii PNG</name>
    <dbReference type="NCBI Taxonomy" id="568701"/>
    <lineage>
        <taxon>Bacteria</taxon>
        <taxon>Bacillati</taxon>
        <taxon>Cyanobacteriota</taxon>
        <taxon>Cyanophyceae</taxon>
        <taxon>Coleofasciculales</taxon>
        <taxon>Coleofasciculaceae</taxon>
        <taxon>Moorena</taxon>
    </lineage>
</organism>
<accession>A0A1U7N1H5</accession>
<name>A0A1U7N1H5_9CYAN</name>
<proteinExistence type="predicted"/>
<reference evidence="2 3" key="1">
    <citation type="submission" date="2016-10" db="EMBL/GenBank/DDBJ databases">
        <title>Comparative genomics uncovers the prolific and rare metabolic potential of the cyanobacterial genus Moorea.</title>
        <authorList>
            <person name="Leao T."/>
            <person name="Castelao G."/>
            <person name="Korobeynikov A."/>
            <person name="Monroe E.A."/>
            <person name="Podell S."/>
            <person name="Glukhov E."/>
            <person name="Allen E."/>
            <person name="Gerwick W.H."/>
            <person name="Gerwick L."/>
        </authorList>
    </citation>
    <scope>NUCLEOTIDE SEQUENCE [LARGE SCALE GENOMIC DNA]</scope>
    <source>
        <strain evidence="2 3">PNG5-198</strain>
    </source>
</reference>
<gene>
    <name evidence="2" type="ORF">BJP37_12840</name>
</gene>
<dbReference type="RefSeq" id="WP_075899439.1">
    <property type="nucleotide sequence ID" value="NZ_MKZS01000001.1"/>
</dbReference>
<dbReference type="EMBL" id="MKZS01000001">
    <property type="protein sequence ID" value="OLT59782.1"/>
    <property type="molecule type" value="Genomic_DNA"/>
</dbReference>